<evidence type="ECO:0000313" key="2">
    <source>
        <dbReference type="Proteomes" id="UP000366872"/>
    </source>
</evidence>
<dbReference type="InterPro" id="IPR014942">
    <property type="entry name" value="AbiEii"/>
</dbReference>
<gene>
    <name evidence="1" type="ORF">PDESU_03818</name>
</gene>
<dbReference type="AlphaFoldDB" id="A0A6C2U759"/>
<evidence type="ECO:0000313" key="1">
    <source>
        <dbReference type="EMBL" id="VGO15236.1"/>
    </source>
</evidence>
<organism evidence="1 2">
    <name type="scientific">Pontiella desulfatans</name>
    <dbReference type="NCBI Taxonomy" id="2750659"/>
    <lineage>
        <taxon>Bacteria</taxon>
        <taxon>Pseudomonadati</taxon>
        <taxon>Kiritimatiellota</taxon>
        <taxon>Kiritimatiellia</taxon>
        <taxon>Kiritimatiellales</taxon>
        <taxon>Pontiellaceae</taxon>
        <taxon>Pontiella</taxon>
    </lineage>
</organism>
<dbReference type="EMBL" id="CAAHFG010000002">
    <property type="protein sequence ID" value="VGO15236.1"/>
    <property type="molecule type" value="Genomic_DNA"/>
</dbReference>
<accession>A0A6C2U759</accession>
<dbReference type="Proteomes" id="UP000366872">
    <property type="component" value="Unassembled WGS sequence"/>
</dbReference>
<protein>
    <recommendedName>
        <fullName evidence="3">Nucleotidyl transferase AbiEii/AbiGii toxin family protein</fullName>
    </recommendedName>
</protein>
<dbReference type="Pfam" id="PF08843">
    <property type="entry name" value="AbiEii"/>
    <property type="match status" value="1"/>
</dbReference>
<dbReference type="RefSeq" id="WP_136080819.1">
    <property type="nucleotide sequence ID" value="NZ_CAAHFG010000002.1"/>
</dbReference>
<dbReference type="Gene3D" id="3.10.450.620">
    <property type="entry name" value="JHP933, nucleotidyltransferase-like core domain"/>
    <property type="match status" value="1"/>
</dbReference>
<keyword evidence="2" id="KW-1185">Reference proteome</keyword>
<sequence>MKEQAIAIAASATSPAEKLNVLREYLQAFALRSLHESEAFLSLSFVGGTALRFAFNLPRFSEDLDFSLENPEAYLPLKWMKKLKNDMMLAGFDVSINWNDRKTVHAAWIKVGGILKETGLVAMADQKLSIKLKIDTRPPAGAECTKTIINRHLVFALQYHSLPSLMAGKTHALLTRKYQKGRDWYDLLWYLGKRPPLEPNMVLLQNALDQTQGAGTFNALDWRSLLEAKVRELDYLKISADVHPFLERPKEAELMTAEHYLSLLSRP</sequence>
<reference evidence="1 2" key="1">
    <citation type="submission" date="2019-04" db="EMBL/GenBank/DDBJ databases">
        <authorList>
            <person name="Van Vliet M D."/>
        </authorList>
    </citation>
    <scope>NUCLEOTIDE SEQUENCE [LARGE SCALE GENOMIC DNA]</scope>
    <source>
        <strain evidence="1 2">F1</strain>
    </source>
</reference>
<name>A0A6C2U759_PONDE</name>
<evidence type="ECO:0008006" key="3">
    <source>
        <dbReference type="Google" id="ProtNLM"/>
    </source>
</evidence>
<proteinExistence type="predicted"/>